<dbReference type="PROSITE" id="PS51257">
    <property type="entry name" value="PROKAR_LIPOPROTEIN"/>
    <property type="match status" value="1"/>
</dbReference>
<dbReference type="Pfam" id="PF02630">
    <property type="entry name" value="SCO1-SenC"/>
    <property type="match status" value="1"/>
</dbReference>
<evidence type="ECO:0000256" key="1">
    <source>
        <dbReference type="ARBA" id="ARBA00010996"/>
    </source>
</evidence>
<evidence type="ECO:0000313" key="5">
    <source>
        <dbReference type="EMBL" id="MFD2639719.1"/>
    </source>
</evidence>
<feature type="chain" id="PRO_5047109385" evidence="3">
    <location>
        <begin position="32"/>
        <end position="209"/>
    </location>
</feature>
<protein>
    <submittedName>
        <fullName evidence="5">SCO family protein</fullName>
    </submittedName>
</protein>
<dbReference type="InterPro" id="IPR003782">
    <property type="entry name" value="SCO1/SenC"/>
</dbReference>
<evidence type="ECO:0000313" key="6">
    <source>
        <dbReference type="Proteomes" id="UP001597452"/>
    </source>
</evidence>
<dbReference type="Gene3D" id="3.40.30.10">
    <property type="entry name" value="Glutaredoxin"/>
    <property type="match status" value="1"/>
</dbReference>
<dbReference type="EMBL" id="JBHUMZ010000045">
    <property type="protein sequence ID" value="MFD2639719.1"/>
    <property type="molecule type" value="Genomic_DNA"/>
</dbReference>
<sequence>MNTLIKKFSILFFTLSIIALMSACGSDSAQGDEKQSEENQEIKPQYDQEVQDFSFTNQDGQTVSLEDLKGEYWVADLIFTNCETVCPPMTANMAKLQQRLDEEGLDIRLVSFSVDPHNDNPEALKAFGDKHGADYSNWDFLTGYTQEDIESFASNSFKALVSKVDGEDQVTHGTSFMLVSPEGKMINRFNGTSFEEVEKIIEYLNHYKK</sequence>
<comment type="similarity">
    <text evidence="1">Belongs to the SCO1/2 family.</text>
</comment>
<proteinExistence type="inferred from homology"/>
<evidence type="ECO:0000259" key="4">
    <source>
        <dbReference type="PROSITE" id="PS51352"/>
    </source>
</evidence>
<name>A0ABW5QCT8_9BACI</name>
<dbReference type="Proteomes" id="UP001597452">
    <property type="component" value="Unassembled WGS sequence"/>
</dbReference>
<feature type="signal peptide" evidence="3">
    <location>
        <begin position="1"/>
        <end position="31"/>
    </location>
</feature>
<dbReference type="PROSITE" id="PS51352">
    <property type="entry name" value="THIOREDOXIN_2"/>
    <property type="match status" value="1"/>
</dbReference>
<organism evidence="5 6">
    <name type="scientific">Piscibacillus salipiscarius</name>
    <dbReference type="NCBI Taxonomy" id="299480"/>
    <lineage>
        <taxon>Bacteria</taxon>
        <taxon>Bacillati</taxon>
        <taxon>Bacillota</taxon>
        <taxon>Bacilli</taxon>
        <taxon>Bacillales</taxon>
        <taxon>Bacillaceae</taxon>
        <taxon>Piscibacillus</taxon>
    </lineage>
</organism>
<feature type="domain" description="Thioredoxin" evidence="4">
    <location>
        <begin position="44"/>
        <end position="206"/>
    </location>
</feature>
<accession>A0ABW5QCT8</accession>
<dbReference type="PANTHER" id="PTHR12151:SF25">
    <property type="entry name" value="LINALOOL DEHYDRATASE_ISOMERASE DOMAIN-CONTAINING PROTEIN"/>
    <property type="match status" value="1"/>
</dbReference>
<dbReference type="SUPFAM" id="SSF52833">
    <property type="entry name" value="Thioredoxin-like"/>
    <property type="match status" value="1"/>
</dbReference>
<dbReference type="PANTHER" id="PTHR12151">
    <property type="entry name" value="ELECTRON TRANSPORT PROTIN SCO1/SENC FAMILY MEMBER"/>
    <property type="match status" value="1"/>
</dbReference>
<gene>
    <name evidence="5" type="ORF">ACFSW4_12650</name>
</gene>
<reference evidence="6" key="1">
    <citation type="journal article" date="2019" name="Int. J. Syst. Evol. Microbiol.">
        <title>The Global Catalogue of Microorganisms (GCM) 10K type strain sequencing project: providing services to taxonomists for standard genome sequencing and annotation.</title>
        <authorList>
            <consortium name="The Broad Institute Genomics Platform"/>
            <consortium name="The Broad Institute Genome Sequencing Center for Infectious Disease"/>
            <person name="Wu L."/>
            <person name="Ma J."/>
        </authorList>
    </citation>
    <scope>NUCLEOTIDE SEQUENCE [LARGE SCALE GENOMIC DNA]</scope>
    <source>
        <strain evidence="6">TISTR 1571</strain>
    </source>
</reference>
<keyword evidence="6" id="KW-1185">Reference proteome</keyword>
<dbReference type="InterPro" id="IPR036249">
    <property type="entry name" value="Thioredoxin-like_sf"/>
</dbReference>
<dbReference type="InterPro" id="IPR013766">
    <property type="entry name" value="Thioredoxin_domain"/>
</dbReference>
<evidence type="ECO:0000256" key="2">
    <source>
        <dbReference type="ARBA" id="ARBA00023008"/>
    </source>
</evidence>
<dbReference type="CDD" id="cd02968">
    <property type="entry name" value="SCO"/>
    <property type="match status" value="1"/>
</dbReference>
<comment type="caution">
    <text evidence="5">The sequence shown here is derived from an EMBL/GenBank/DDBJ whole genome shotgun (WGS) entry which is preliminary data.</text>
</comment>
<dbReference type="RefSeq" id="WP_377329737.1">
    <property type="nucleotide sequence ID" value="NZ_JBHUMZ010000045.1"/>
</dbReference>
<evidence type="ECO:0000256" key="3">
    <source>
        <dbReference type="SAM" id="SignalP"/>
    </source>
</evidence>
<keyword evidence="3" id="KW-0732">Signal</keyword>
<keyword evidence="2" id="KW-0186">Copper</keyword>